<accession>A0A8X6NCM2</accession>
<gene>
    <name evidence="1" type="ORF">NPIL_492881</name>
</gene>
<evidence type="ECO:0000313" key="1">
    <source>
        <dbReference type="EMBL" id="GFT07352.1"/>
    </source>
</evidence>
<protein>
    <submittedName>
        <fullName evidence="1">Uncharacterized protein</fullName>
    </submittedName>
</protein>
<keyword evidence="2" id="KW-1185">Reference proteome</keyword>
<evidence type="ECO:0000313" key="2">
    <source>
        <dbReference type="Proteomes" id="UP000887013"/>
    </source>
</evidence>
<reference evidence="1" key="1">
    <citation type="submission" date="2020-08" db="EMBL/GenBank/DDBJ databases">
        <title>Multicomponent nature underlies the extraordinary mechanical properties of spider dragline silk.</title>
        <authorList>
            <person name="Kono N."/>
            <person name="Nakamura H."/>
            <person name="Mori M."/>
            <person name="Yoshida Y."/>
            <person name="Ohtoshi R."/>
            <person name="Malay A.D."/>
            <person name="Moran D.A.P."/>
            <person name="Tomita M."/>
            <person name="Numata K."/>
            <person name="Arakawa K."/>
        </authorList>
    </citation>
    <scope>NUCLEOTIDE SEQUENCE</scope>
</reference>
<comment type="caution">
    <text evidence="1">The sequence shown here is derived from an EMBL/GenBank/DDBJ whole genome shotgun (WGS) entry which is preliminary data.</text>
</comment>
<name>A0A8X6NCM2_NEPPI</name>
<organism evidence="1 2">
    <name type="scientific">Nephila pilipes</name>
    <name type="common">Giant wood spider</name>
    <name type="synonym">Nephila maculata</name>
    <dbReference type="NCBI Taxonomy" id="299642"/>
    <lineage>
        <taxon>Eukaryota</taxon>
        <taxon>Metazoa</taxon>
        <taxon>Ecdysozoa</taxon>
        <taxon>Arthropoda</taxon>
        <taxon>Chelicerata</taxon>
        <taxon>Arachnida</taxon>
        <taxon>Araneae</taxon>
        <taxon>Araneomorphae</taxon>
        <taxon>Entelegynae</taxon>
        <taxon>Araneoidea</taxon>
        <taxon>Nephilidae</taxon>
        <taxon>Nephila</taxon>
    </lineage>
</organism>
<sequence>MSSASCKWKESGFTPTFVTIQQIPRQIVGRKISFGLNPRVSSKQLTLEHSQLTIVKLQCDVNSNQPSIKSAPPLKPPLVAQGIQRNHLRQNLVPITTDDKYGAKLLDLNKESG</sequence>
<dbReference type="AlphaFoldDB" id="A0A8X6NCM2"/>
<dbReference type="EMBL" id="BMAW01103087">
    <property type="protein sequence ID" value="GFT07352.1"/>
    <property type="molecule type" value="Genomic_DNA"/>
</dbReference>
<proteinExistence type="predicted"/>
<dbReference type="Proteomes" id="UP000887013">
    <property type="component" value="Unassembled WGS sequence"/>
</dbReference>